<evidence type="ECO:0000313" key="1">
    <source>
        <dbReference type="EMBL" id="KAK3796779.1"/>
    </source>
</evidence>
<comment type="caution">
    <text evidence="1">The sequence shown here is derived from an EMBL/GenBank/DDBJ whole genome shotgun (WGS) entry which is preliminary data.</text>
</comment>
<name>A0AAE1AZ22_9GAST</name>
<proteinExistence type="predicted"/>
<dbReference type="EMBL" id="JAWDGP010000847">
    <property type="protein sequence ID" value="KAK3796779.1"/>
    <property type="molecule type" value="Genomic_DNA"/>
</dbReference>
<reference evidence="1" key="1">
    <citation type="journal article" date="2023" name="G3 (Bethesda)">
        <title>A reference genome for the long-term kleptoplast-retaining sea slug Elysia crispata morphotype clarki.</title>
        <authorList>
            <person name="Eastman K.E."/>
            <person name="Pendleton A.L."/>
            <person name="Shaikh M.A."/>
            <person name="Suttiyut T."/>
            <person name="Ogas R."/>
            <person name="Tomko P."/>
            <person name="Gavelis G."/>
            <person name="Widhalm J.R."/>
            <person name="Wisecaver J.H."/>
        </authorList>
    </citation>
    <scope>NUCLEOTIDE SEQUENCE</scope>
    <source>
        <strain evidence="1">ECLA1</strain>
    </source>
</reference>
<dbReference type="AlphaFoldDB" id="A0AAE1AZ22"/>
<protein>
    <submittedName>
        <fullName evidence="1">Uncharacterized protein</fullName>
    </submittedName>
</protein>
<sequence>MTPRSKTIMSKVTSYDLLCSTWVNLQEEPKTIGEPRMCSAKVLLLGLVLACAVPVIKAQDIVDILCFFLSFGAELFDLPCPDSSNLLCVVLTIISDIFECDAFPTEEPERLLIR</sequence>
<gene>
    <name evidence="1" type="ORF">RRG08_045785</name>
</gene>
<keyword evidence="2" id="KW-1185">Reference proteome</keyword>
<evidence type="ECO:0000313" key="2">
    <source>
        <dbReference type="Proteomes" id="UP001283361"/>
    </source>
</evidence>
<dbReference type="Proteomes" id="UP001283361">
    <property type="component" value="Unassembled WGS sequence"/>
</dbReference>
<accession>A0AAE1AZ22</accession>
<organism evidence="1 2">
    <name type="scientific">Elysia crispata</name>
    <name type="common">lettuce slug</name>
    <dbReference type="NCBI Taxonomy" id="231223"/>
    <lineage>
        <taxon>Eukaryota</taxon>
        <taxon>Metazoa</taxon>
        <taxon>Spiralia</taxon>
        <taxon>Lophotrochozoa</taxon>
        <taxon>Mollusca</taxon>
        <taxon>Gastropoda</taxon>
        <taxon>Heterobranchia</taxon>
        <taxon>Euthyneura</taxon>
        <taxon>Panpulmonata</taxon>
        <taxon>Sacoglossa</taxon>
        <taxon>Placobranchoidea</taxon>
        <taxon>Plakobranchidae</taxon>
        <taxon>Elysia</taxon>
    </lineage>
</organism>